<sequence length="146" mass="17394">MRTTETTIYKFTELPEEAQQKAVEKLFDINVNYEWWDTTLDDAATIGLKIETFDTERHDITGDLMYDPARVKQLVMEHHGKVCDTYKYVMGFDMRTNVDNHDFEYGLLQEYLSMLRREFEYQTSEEAIIETILANEYEFYIDGELI</sequence>
<gene>
    <name evidence="1" type="ORF">LCGC14_3000600</name>
</gene>
<protein>
    <submittedName>
        <fullName evidence="1">Uncharacterized protein</fullName>
    </submittedName>
</protein>
<accession>A0A0F8X135</accession>
<organism evidence="1">
    <name type="scientific">marine sediment metagenome</name>
    <dbReference type="NCBI Taxonomy" id="412755"/>
    <lineage>
        <taxon>unclassified sequences</taxon>
        <taxon>metagenomes</taxon>
        <taxon>ecological metagenomes</taxon>
    </lineage>
</organism>
<comment type="caution">
    <text evidence="1">The sequence shown here is derived from an EMBL/GenBank/DDBJ whole genome shotgun (WGS) entry which is preliminary data.</text>
</comment>
<name>A0A0F8X135_9ZZZZ</name>
<evidence type="ECO:0000313" key="1">
    <source>
        <dbReference type="EMBL" id="KKK62812.1"/>
    </source>
</evidence>
<proteinExistence type="predicted"/>
<reference evidence="1" key="1">
    <citation type="journal article" date="2015" name="Nature">
        <title>Complex archaea that bridge the gap between prokaryotes and eukaryotes.</title>
        <authorList>
            <person name="Spang A."/>
            <person name="Saw J.H."/>
            <person name="Jorgensen S.L."/>
            <person name="Zaremba-Niedzwiedzka K."/>
            <person name="Martijn J."/>
            <person name="Lind A.E."/>
            <person name="van Eijk R."/>
            <person name="Schleper C."/>
            <person name="Guy L."/>
            <person name="Ettema T.J."/>
        </authorList>
    </citation>
    <scope>NUCLEOTIDE SEQUENCE</scope>
</reference>
<dbReference type="AlphaFoldDB" id="A0A0F8X135"/>
<dbReference type="EMBL" id="LAZR01061817">
    <property type="protein sequence ID" value="KKK62812.1"/>
    <property type="molecule type" value="Genomic_DNA"/>
</dbReference>